<dbReference type="AlphaFoldDB" id="A0A2P2J4K4"/>
<sequence>MIEHLGLSIKSSSKFSAKVGVFKGNEEIGMLQNQDFLTVTSRFEHLVLSIKTS</sequence>
<proteinExistence type="predicted"/>
<evidence type="ECO:0000313" key="1">
    <source>
        <dbReference type="EMBL" id="MBW88327.1"/>
    </source>
</evidence>
<protein>
    <submittedName>
        <fullName evidence="1">Uncharacterized protein</fullName>
    </submittedName>
</protein>
<dbReference type="EMBL" id="GGEC01007844">
    <property type="protein sequence ID" value="MBW88327.1"/>
    <property type="molecule type" value="Transcribed_RNA"/>
</dbReference>
<accession>A0A2P2J4K4</accession>
<reference evidence="1" key="1">
    <citation type="submission" date="2018-02" db="EMBL/GenBank/DDBJ databases">
        <title>Rhizophora mucronata_Transcriptome.</title>
        <authorList>
            <person name="Meera S.P."/>
            <person name="Sreeshan A."/>
            <person name="Augustine A."/>
        </authorList>
    </citation>
    <scope>NUCLEOTIDE SEQUENCE</scope>
    <source>
        <tissue evidence="1">Leaf</tissue>
    </source>
</reference>
<name>A0A2P2J4K4_RHIMU</name>
<organism evidence="1">
    <name type="scientific">Rhizophora mucronata</name>
    <name type="common">Asiatic mangrove</name>
    <dbReference type="NCBI Taxonomy" id="61149"/>
    <lineage>
        <taxon>Eukaryota</taxon>
        <taxon>Viridiplantae</taxon>
        <taxon>Streptophyta</taxon>
        <taxon>Embryophyta</taxon>
        <taxon>Tracheophyta</taxon>
        <taxon>Spermatophyta</taxon>
        <taxon>Magnoliopsida</taxon>
        <taxon>eudicotyledons</taxon>
        <taxon>Gunneridae</taxon>
        <taxon>Pentapetalae</taxon>
        <taxon>rosids</taxon>
        <taxon>fabids</taxon>
        <taxon>Malpighiales</taxon>
        <taxon>Rhizophoraceae</taxon>
        <taxon>Rhizophora</taxon>
    </lineage>
</organism>